<feature type="region of interest" description="Disordered" evidence="1">
    <location>
        <begin position="144"/>
        <end position="171"/>
    </location>
</feature>
<evidence type="ECO:0000313" key="3">
    <source>
        <dbReference type="EMBL" id="MFI6504891.1"/>
    </source>
</evidence>
<keyword evidence="4" id="KW-1185">Reference proteome</keyword>
<dbReference type="EMBL" id="JBITGY010000016">
    <property type="protein sequence ID" value="MFI6504891.1"/>
    <property type="molecule type" value="Genomic_DNA"/>
</dbReference>
<keyword evidence="2" id="KW-0732">Signal</keyword>
<proteinExistence type="predicted"/>
<organism evidence="3 4">
    <name type="scientific">Nonomuraea typhae</name>
    <dbReference type="NCBI Taxonomy" id="2603600"/>
    <lineage>
        <taxon>Bacteria</taxon>
        <taxon>Bacillati</taxon>
        <taxon>Actinomycetota</taxon>
        <taxon>Actinomycetes</taxon>
        <taxon>Streptosporangiales</taxon>
        <taxon>Streptosporangiaceae</taxon>
        <taxon>Nonomuraea</taxon>
    </lineage>
</organism>
<evidence type="ECO:0008006" key="5">
    <source>
        <dbReference type="Google" id="ProtNLM"/>
    </source>
</evidence>
<feature type="signal peptide" evidence="2">
    <location>
        <begin position="1"/>
        <end position="23"/>
    </location>
</feature>
<accession>A0ABW7Z9P9</accession>
<reference evidence="3 4" key="1">
    <citation type="submission" date="2024-10" db="EMBL/GenBank/DDBJ databases">
        <title>The Natural Products Discovery Center: Release of the First 8490 Sequenced Strains for Exploring Actinobacteria Biosynthetic Diversity.</title>
        <authorList>
            <person name="Kalkreuter E."/>
            <person name="Kautsar S.A."/>
            <person name="Yang D."/>
            <person name="Bader C.D."/>
            <person name="Teijaro C.N."/>
            <person name="Fluegel L."/>
            <person name="Davis C.M."/>
            <person name="Simpson J.R."/>
            <person name="Lauterbach L."/>
            <person name="Steele A.D."/>
            <person name="Gui C."/>
            <person name="Meng S."/>
            <person name="Li G."/>
            <person name="Viehrig K."/>
            <person name="Ye F."/>
            <person name="Su P."/>
            <person name="Kiefer A.F."/>
            <person name="Nichols A."/>
            <person name="Cepeda A.J."/>
            <person name="Yan W."/>
            <person name="Fan B."/>
            <person name="Jiang Y."/>
            <person name="Adhikari A."/>
            <person name="Zheng C.-J."/>
            <person name="Schuster L."/>
            <person name="Cowan T.M."/>
            <person name="Smanski M.J."/>
            <person name="Chevrette M.G."/>
            <person name="De Carvalho L.P.S."/>
            <person name="Shen B."/>
        </authorList>
    </citation>
    <scope>NUCLEOTIDE SEQUENCE [LARGE SCALE GENOMIC DNA]</scope>
    <source>
        <strain evidence="3 4">NPDC050545</strain>
    </source>
</reference>
<evidence type="ECO:0000256" key="2">
    <source>
        <dbReference type="SAM" id="SignalP"/>
    </source>
</evidence>
<name>A0ABW7Z9P9_9ACTN</name>
<evidence type="ECO:0000256" key="1">
    <source>
        <dbReference type="SAM" id="MobiDB-lite"/>
    </source>
</evidence>
<sequence length="171" mass="18335">MSIRRYAFAALALLTACGNTGTAADRASTPQEAMAVMRELATCLRANGLPRFPDPVFDQSGEPGFPSGAPTPPREAADACASVIDRLPAQGQRVRAPSREEMASWRRFAECMRANGLPAWPDPNPDGTFSLPAELLDKRAFMRQAGACDQHNPDPGKGLKVLSPDDRNGRG</sequence>
<feature type="chain" id="PRO_5045656180" description="Secreted protein" evidence="2">
    <location>
        <begin position="24"/>
        <end position="171"/>
    </location>
</feature>
<evidence type="ECO:0000313" key="4">
    <source>
        <dbReference type="Proteomes" id="UP001612741"/>
    </source>
</evidence>
<gene>
    <name evidence="3" type="ORF">ACIBG2_46425</name>
</gene>
<dbReference type="RefSeq" id="WP_397090832.1">
    <property type="nucleotide sequence ID" value="NZ_JBITGY010000016.1"/>
</dbReference>
<dbReference type="Proteomes" id="UP001612741">
    <property type="component" value="Unassembled WGS sequence"/>
</dbReference>
<protein>
    <recommendedName>
        <fullName evidence="5">Secreted protein</fullName>
    </recommendedName>
</protein>
<comment type="caution">
    <text evidence="3">The sequence shown here is derived from an EMBL/GenBank/DDBJ whole genome shotgun (WGS) entry which is preliminary data.</text>
</comment>
<dbReference type="PROSITE" id="PS51257">
    <property type="entry name" value="PROKAR_LIPOPROTEIN"/>
    <property type="match status" value="1"/>
</dbReference>